<dbReference type="InterPro" id="IPR018087">
    <property type="entry name" value="Glyco_hydro_5_CS"/>
</dbReference>
<keyword evidence="5 13" id="KW-0378">Hydrolase</keyword>
<dbReference type="SUPFAM" id="SSF51445">
    <property type="entry name" value="(Trans)glycosidases"/>
    <property type="match status" value="1"/>
</dbReference>
<evidence type="ECO:0000313" key="15">
    <source>
        <dbReference type="EMBL" id="OJH42355.1"/>
    </source>
</evidence>
<dbReference type="GO" id="GO:0030245">
    <property type="term" value="P:cellulose catabolic process"/>
    <property type="evidence" value="ECO:0007669"/>
    <property type="project" value="UniProtKB-KW"/>
</dbReference>
<dbReference type="EMBL" id="MPIN01000001">
    <property type="protein sequence ID" value="OJH42355.1"/>
    <property type="molecule type" value="Genomic_DNA"/>
</dbReference>
<organism evidence="15 16">
    <name type="scientific">Cystobacter ferrugineus</name>
    <dbReference type="NCBI Taxonomy" id="83449"/>
    <lineage>
        <taxon>Bacteria</taxon>
        <taxon>Pseudomonadati</taxon>
        <taxon>Myxococcota</taxon>
        <taxon>Myxococcia</taxon>
        <taxon>Myxococcales</taxon>
        <taxon>Cystobacterineae</taxon>
        <taxon>Archangiaceae</taxon>
        <taxon>Cystobacter</taxon>
    </lineage>
</organism>
<accession>A0A1L9BJG9</accession>
<dbReference type="PANTHER" id="PTHR34142:SF1">
    <property type="entry name" value="GLYCOSIDE HYDROLASE FAMILY 5 DOMAIN-CONTAINING PROTEIN"/>
    <property type="match status" value="1"/>
</dbReference>
<dbReference type="Proteomes" id="UP000182229">
    <property type="component" value="Unassembled WGS sequence"/>
</dbReference>
<dbReference type="FunFam" id="3.20.20.80:FF:000124">
    <property type="entry name" value="Exported cellulase"/>
    <property type="match status" value="1"/>
</dbReference>
<protein>
    <recommendedName>
        <fullName evidence="10">Endoglucanase</fullName>
        <ecNumber evidence="3">3.2.1.4</ecNumber>
    </recommendedName>
    <alternativeName>
        <fullName evidence="11">Cellulase</fullName>
    </alternativeName>
    <alternativeName>
        <fullName evidence="12">Endo-1,4-beta-glucanase</fullName>
    </alternativeName>
</protein>
<evidence type="ECO:0000256" key="3">
    <source>
        <dbReference type="ARBA" id="ARBA00012601"/>
    </source>
</evidence>
<name>A0A1L9BJG9_9BACT</name>
<keyword evidence="6" id="KW-0136">Cellulose degradation</keyword>
<gene>
    <name evidence="15" type="ORF">BON30_03890</name>
</gene>
<keyword evidence="16" id="KW-1185">Reference proteome</keyword>
<evidence type="ECO:0000313" key="16">
    <source>
        <dbReference type="Proteomes" id="UP000182229"/>
    </source>
</evidence>
<comment type="caution">
    <text evidence="15">The sequence shown here is derived from an EMBL/GenBank/DDBJ whole genome shotgun (WGS) entry which is preliminary data.</text>
</comment>
<dbReference type="EC" id="3.2.1.4" evidence="3"/>
<evidence type="ECO:0000256" key="5">
    <source>
        <dbReference type="ARBA" id="ARBA00022801"/>
    </source>
</evidence>
<keyword evidence="4" id="KW-0732">Signal</keyword>
<reference evidence="16" key="1">
    <citation type="submission" date="2016-11" db="EMBL/GenBank/DDBJ databases">
        <authorList>
            <person name="Shukria A."/>
            <person name="Stevens D.C."/>
        </authorList>
    </citation>
    <scope>NUCLEOTIDE SEQUENCE [LARGE SCALE GENOMIC DNA]</scope>
    <source>
        <strain evidence="16">Cbfe23</strain>
    </source>
</reference>
<comment type="similarity">
    <text evidence="2 13">Belongs to the glycosyl hydrolase 5 (cellulase A) family.</text>
</comment>
<evidence type="ECO:0000256" key="1">
    <source>
        <dbReference type="ARBA" id="ARBA00000966"/>
    </source>
</evidence>
<evidence type="ECO:0000256" key="10">
    <source>
        <dbReference type="ARBA" id="ARBA00068340"/>
    </source>
</evidence>
<evidence type="ECO:0000256" key="7">
    <source>
        <dbReference type="ARBA" id="ARBA00023277"/>
    </source>
</evidence>
<proteinExistence type="inferred from homology"/>
<keyword evidence="9" id="KW-0624">Polysaccharide degradation</keyword>
<dbReference type="AlphaFoldDB" id="A0A1L9BJG9"/>
<evidence type="ECO:0000256" key="8">
    <source>
        <dbReference type="ARBA" id="ARBA00023295"/>
    </source>
</evidence>
<feature type="domain" description="Glycoside hydrolase family 5" evidence="14">
    <location>
        <begin position="74"/>
        <end position="326"/>
    </location>
</feature>
<dbReference type="Gene3D" id="3.20.20.80">
    <property type="entry name" value="Glycosidases"/>
    <property type="match status" value="1"/>
</dbReference>
<dbReference type="GO" id="GO:0008810">
    <property type="term" value="F:cellulase activity"/>
    <property type="evidence" value="ECO:0007669"/>
    <property type="project" value="UniProtKB-EC"/>
</dbReference>
<evidence type="ECO:0000256" key="6">
    <source>
        <dbReference type="ARBA" id="ARBA00023001"/>
    </source>
</evidence>
<dbReference type="PROSITE" id="PS00659">
    <property type="entry name" value="GLYCOSYL_HYDROL_F5"/>
    <property type="match status" value="1"/>
</dbReference>
<dbReference type="RefSeq" id="WP_071896446.1">
    <property type="nucleotide sequence ID" value="NZ_MPIN01000001.1"/>
</dbReference>
<evidence type="ECO:0000256" key="12">
    <source>
        <dbReference type="ARBA" id="ARBA00079594"/>
    </source>
</evidence>
<dbReference type="Pfam" id="PF00150">
    <property type="entry name" value="Cellulase"/>
    <property type="match status" value="1"/>
</dbReference>
<evidence type="ECO:0000256" key="13">
    <source>
        <dbReference type="RuleBase" id="RU361153"/>
    </source>
</evidence>
<evidence type="ECO:0000259" key="14">
    <source>
        <dbReference type="Pfam" id="PF00150"/>
    </source>
</evidence>
<dbReference type="STRING" id="83449.BON30_03890"/>
<evidence type="ECO:0000256" key="4">
    <source>
        <dbReference type="ARBA" id="ARBA00022729"/>
    </source>
</evidence>
<comment type="catalytic activity">
    <reaction evidence="1">
        <text>Endohydrolysis of (1-&gt;4)-beta-D-glucosidic linkages in cellulose, lichenin and cereal beta-D-glucans.</text>
        <dbReference type="EC" id="3.2.1.4"/>
    </reaction>
</comment>
<evidence type="ECO:0000256" key="9">
    <source>
        <dbReference type="ARBA" id="ARBA00023326"/>
    </source>
</evidence>
<reference evidence="15 16" key="2">
    <citation type="submission" date="2016-12" db="EMBL/GenBank/DDBJ databases">
        <title>Draft Genome Sequence of Cystobacter ferrugineus Strain Cbfe23.</title>
        <authorList>
            <person name="Akbar S."/>
            <person name="Dowd S.E."/>
            <person name="Stevens D.C."/>
        </authorList>
    </citation>
    <scope>NUCLEOTIDE SEQUENCE [LARGE SCALE GENOMIC DNA]</scope>
    <source>
        <strain evidence="15 16">Cbfe23</strain>
    </source>
</reference>
<dbReference type="InterPro" id="IPR017853">
    <property type="entry name" value="GH"/>
</dbReference>
<dbReference type="OrthoDB" id="196900at2"/>
<evidence type="ECO:0000256" key="11">
    <source>
        <dbReference type="ARBA" id="ARBA00077338"/>
    </source>
</evidence>
<sequence>MKNTRMMGWLTLGAFLWGCGGPLEEQSVTREPETRVNEDTLAGPLPYRGINLASAEFGSAIPGTHGKDYVYPDPAYTNYTTADYYINKGMTTFRLPFRWERLQRTRNAAFDATELSRLKTTVNRLTGKGAVVILDPHNYARYNGALIGSGIPNADFADFWTRLANEFKGNTKVIFGLMNEPHSMPTEQWLAAANAAIQAIRNTGATQLILVPGNAWTGAHSWTSNWYGTPNGTVMLQIKDPRNNYAFEAHQYLDSDSSGTQSSCVSTTIGAQRMQAFTNWLRANGKKGFLGEFAGGTDSVCLSALDNILDHVDANSDVYLGWTYWAGGPWWGNYFFSLEPASGVDKPQMSALSSHL</sequence>
<keyword evidence="8 13" id="KW-0326">Glycosidase</keyword>
<dbReference type="InterPro" id="IPR001547">
    <property type="entry name" value="Glyco_hydro_5"/>
</dbReference>
<evidence type="ECO:0000256" key="2">
    <source>
        <dbReference type="ARBA" id="ARBA00005641"/>
    </source>
</evidence>
<dbReference type="PANTHER" id="PTHR34142">
    <property type="entry name" value="ENDO-BETA-1,4-GLUCANASE A"/>
    <property type="match status" value="1"/>
</dbReference>
<keyword evidence="7" id="KW-0119">Carbohydrate metabolism</keyword>